<evidence type="ECO:0000313" key="5">
    <source>
        <dbReference type="EMBL" id="SDD27451.1"/>
    </source>
</evidence>
<keyword evidence="2" id="KW-0238">DNA-binding</keyword>
<dbReference type="PRINTS" id="PR00038">
    <property type="entry name" value="HTHLUXR"/>
</dbReference>
<dbReference type="Pfam" id="PF00196">
    <property type="entry name" value="GerE"/>
    <property type="match status" value="1"/>
</dbReference>
<dbReference type="PANTHER" id="PTHR44688">
    <property type="entry name" value="DNA-BINDING TRANSCRIPTIONAL ACTIVATOR DEVR_DOSR"/>
    <property type="match status" value="1"/>
</dbReference>
<keyword evidence="1" id="KW-0805">Transcription regulation</keyword>
<dbReference type="Proteomes" id="UP000199417">
    <property type="component" value="Unassembled WGS sequence"/>
</dbReference>
<evidence type="ECO:0000256" key="3">
    <source>
        <dbReference type="ARBA" id="ARBA00023163"/>
    </source>
</evidence>
<sequence length="850" mass="86746">MLASGSVATPATASAAARALLADARHGHPHRLVRGASGTGKSALLAAVRDAADGASDAMVFSGAAPGGAVFDGAAPPPGSVVLVDDAHLLAARSLSALTEVAARPNVTLVVAAEPRPANDALRALSATLDGTVALGHLSPRDTAAHAELVLGMSLPPQVVALVHRLSGGLPRCVDAALAPLRAGGLTRDGLDRALTAAVTDCHHDVLGGLDADLLAALAVATTGAGLDAAELGRTLELVPDAARDLVDRTRACGLVLPSGALLASAHEPLRSLLGAQRVAGLQAEALRARVTLGTLDLPSARAFAEAGVTDPVLAEFLCEQAELAPPRRAAELYASALRAGADGPRLALRRAEAAGLGGDLDTAVRLADGRLEHAADLPAAELAAAVRIAASVAAHQGMVSRSADLYEWLGPARAGVDRPVAAMVLLAAGRPESASVMSGIALSDNGTGGPPPSPVPPTSGAAAATLLADGLRQSLDGSTAIALNTLTRALSLGANASRTTFLPDTGAAVTALAALHCGELDRARAVLQRALDTDAEGGVSRARHLLLLAWVSMTHGDLDSAAQELNSVSSDDLNPRDALFAAALRVGLARRTGDVGALRQSWERAQTVVAEHCVDLLSLLPLGELWLAAARLRELHRVAHLVDQARELLTRLGEPPLWGSPLHWYGVQAAILAETPADLVPHAHALGVAAETSTYAAGLARAGRAWLRVLQGETDATEVEQSARTLAGIGLPWDGARLAGEAALRATDTPAATALLQVARSLRPAAPIPADVAPAAGTAAQSAPTGGLTERESDVARLLVTGLTYRDIGARLFISAKTVEHHVARIRRRLDAPTRAEMLSMLRAMGYGG</sequence>
<dbReference type="Gene3D" id="1.25.40.10">
    <property type="entry name" value="Tetratricopeptide repeat domain"/>
    <property type="match status" value="1"/>
</dbReference>
<dbReference type="InterPro" id="IPR016032">
    <property type="entry name" value="Sig_transdc_resp-reg_C-effctor"/>
</dbReference>
<gene>
    <name evidence="5" type="ORF">SAMN05444580_103491</name>
</gene>
<dbReference type="CDD" id="cd06170">
    <property type="entry name" value="LuxR_C_like"/>
    <property type="match status" value="1"/>
</dbReference>
<dbReference type="PANTHER" id="PTHR44688:SF16">
    <property type="entry name" value="DNA-BINDING TRANSCRIPTIONAL ACTIVATOR DEVR_DOSR"/>
    <property type="match status" value="1"/>
</dbReference>
<evidence type="ECO:0000256" key="1">
    <source>
        <dbReference type="ARBA" id="ARBA00023015"/>
    </source>
</evidence>
<dbReference type="InterPro" id="IPR000792">
    <property type="entry name" value="Tscrpt_reg_LuxR_C"/>
</dbReference>
<dbReference type="Gene3D" id="1.10.10.10">
    <property type="entry name" value="Winged helix-like DNA-binding domain superfamily/Winged helix DNA-binding domain"/>
    <property type="match status" value="1"/>
</dbReference>
<dbReference type="InterPro" id="IPR036388">
    <property type="entry name" value="WH-like_DNA-bd_sf"/>
</dbReference>
<feature type="domain" description="HTH luxR-type" evidence="4">
    <location>
        <begin position="782"/>
        <end position="847"/>
    </location>
</feature>
<dbReference type="AlphaFoldDB" id="A0A1G6TEF6"/>
<keyword evidence="6" id="KW-1185">Reference proteome</keyword>
<accession>A0A1G6TEF6</accession>
<protein>
    <submittedName>
        <fullName evidence="5">Regulatory protein, luxR family</fullName>
    </submittedName>
</protein>
<dbReference type="GO" id="GO:0006355">
    <property type="term" value="P:regulation of DNA-templated transcription"/>
    <property type="evidence" value="ECO:0007669"/>
    <property type="project" value="InterPro"/>
</dbReference>
<evidence type="ECO:0000259" key="4">
    <source>
        <dbReference type="PROSITE" id="PS50043"/>
    </source>
</evidence>
<organism evidence="5 6">
    <name type="scientific">Rhodococcus tukisamuensis</name>
    <dbReference type="NCBI Taxonomy" id="168276"/>
    <lineage>
        <taxon>Bacteria</taxon>
        <taxon>Bacillati</taxon>
        <taxon>Actinomycetota</taxon>
        <taxon>Actinomycetes</taxon>
        <taxon>Mycobacteriales</taxon>
        <taxon>Nocardiaceae</taxon>
        <taxon>Rhodococcus</taxon>
    </lineage>
</organism>
<dbReference type="InterPro" id="IPR011990">
    <property type="entry name" value="TPR-like_helical_dom_sf"/>
</dbReference>
<dbReference type="EMBL" id="FNAB01000003">
    <property type="protein sequence ID" value="SDD27451.1"/>
    <property type="molecule type" value="Genomic_DNA"/>
</dbReference>
<name>A0A1G6TEF6_9NOCA</name>
<dbReference type="SUPFAM" id="SSF52540">
    <property type="entry name" value="P-loop containing nucleoside triphosphate hydrolases"/>
    <property type="match status" value="1"/>
</dbReference>
<proteinExistence type="predicted"/>
<dbReference type="PROSITE" id="PS00622">
    <property type="entry name" value="HTH_LUXR_1"/>
    <property type="match status" value="1"/>
</dbReference>
<dbReference type="STRING" id="168276.SAMN05444580_103491"/>
<keyword evidence="3" id="KW-0804">Transcription</keyword>
<dbReference type="SUPFAM" id="SSF46894">
    <property type="entry name" value="C-terminal effector domain of the bipartite response regulators"/>
    <property type="match status" value="1"/>
</dbReference>
<dbReference type="GO" id="GO:0003677">
    <property type="term" value="F:DNA binding"/>
    <property type="evidence" value="ECO:0007669"/>
    <property type="project" value="UniProtKB-KW"/>
</dbReference>
<evidence type="ECO:0000256" key="2">
    <source>
        <dbReference type="ARBA" id="ARBA00023125"/>
    </source>
</evidence>
<evidence type="ECO:0000313" key="6">
    <source>
        <dbReference type="Proteomes" id="UP000199417"/>
    </source>
</evidence>
<dbReference type="PROSITE" id="PS50043">
    <property type="entry name" value="HTH_LUXR_2"/>
    <property type="match status" value="1"/>
</dbReference>
<reference evidence="5 6" key="1">
    <citation type="submission" date="2016-10" db="EMBL/GenBank/DDBJ databases">
        <authorList>
            <person name="de Groot N.N."/>
        </authorList>
    </citation>
    <scope>NUCLEOTIDE SEQUENCE [LARGE SCALE GENOMIC DNA]</scope>
    <source>
        <strain evidence="5 6">JCM 11308</strain>
    </source>
</reference>
<dbReference type="InterPro" id="IPR027417">
    <property type="entry name" value="P-loop_NTPase"/>
</dbReference>
<dbReference type="SMART" id="SM00421">
    <property type="entry name" value="HTH_LUXR"/>
    <property type="match status" value="1"/>
</dbReference>